<accession>A0ABW1C744</accession>
<keyword evidence="1" id="KW-0808">Transferase</keyword>
<evidence type="ECO:0000313" key="2">
    <source>
        <dbReference type="Proteomes" id="UP001596096"/>
    </source>
</evidence>
<protein>
    <submittedName>
        <fullName evidence="1">Nucleotidyl transferase AbiEii/AbiGii toxin family protein</fullName>
    </submittedName>
</protein>
<comment type="caution">
    <text evidence="1">The sequence shown here is derived from an EMBL/GenBank/DDBJ whole genome shotgun (WGS) entry which is preliminary data.</text>
</comment>
<dbReference type="GO" id="GO:0016740">
    <property type="term" value="F:transferase activity"/>
    <property type="evidence" value="ECO:0007669"/>
    <property type="project" value="UniProtKB-KW"/>
</dbReference>
<dbReference type="Proteomes" id="UP001596096">
    <property type="component" value="Unassembled WGS sequence"/>
</dbReference>
<dbReference type="RefSeq" id="WP_219551865.1">
    <property type="nucleotide sequence ID" value="NZ_JAHKRN010000082.1"/>
</dbReference>
<keyword evidence="2" id="KW-1185">Reference proteome</keyword>
<gene>
    <name evidence="1" type="ORF">ACFPUY_40655</name>
</gene>
<dbReference type="InterPro" id="IPR014942">
    <property type="entry name" value="AbiEii"/>
</dbReference>
<name>A0ABW1C744_9ACTN</name>
<proteinExistence type="predicted"/>
<dbReference type="EMBL" id="JBHSNW010000033">
    <property type="protein sequence ID" value="MFC5821434.1"/>
    <property type="molecule type" value="Genomic_DNA"/>
</dbReference>
<reference evidence="2" key="1">
    <citation type="journal article" date="2019" name="Int. J. Syst. Evol. Microbiol.">
        <title>The Global Catalogue of Microorganisms (GCM) 10K type strain sequencing project: providing services to taxonomists for standard genome sequencing and annotation.</title>
        <authorList>
            <consortium name="The Broad Institute Genomics Platform"/>
            <consortium name="The Broad Institute Genome Sequencing Center for Infectious Disease"/>
            <person name="Wu L."/>
            <person name="Ma J."/>
        </authorList>
    </citation>
    <scope>NUCLEOTIDE SEQUENCE [LARGE SCALE GENOMIC DNA]</scope>
    <source>
        <strain evidence="2">CGMCC 4.7106</strain>
    </source>
</reference>
<sequence length="241" mass="26550">MDLGQVSLPDDRLWPTMLNLSRVLEERAWALIGGQMVALHGLALGRTPVRFSSDLDVIANLVLRPSSLTTCAAHVRSLGFTPAPTSDGKRLHRFTQDNLVIDIVAPDHPPRHLLPLRIVGKDAVEIDGGWRALQSTGVMPVMFGSAHGQIPMPDLGGALVIKARAAVADSRDPQRHLFDLAFLLSLVENPRQLRERLSARDRSHLRRLDLGDDTRQAPWVVLSDQGNRSNAAEAYLSLTRH</sequence>
<organism evidence="1 2">
    <name type="scientific">Nonomuraea harbinensis</name>
    <dbReference type="NCBI Taxonomy" id="1286938"/>
    <lineage>
        <taxon>Bacteria</taxon>
        <taxon>Bacillati</taxon>
        <taxon>Actinomycetota</taxon>
        <taxon>Actinomycetes</taxon>
        <taxon>Streptosporangiales</taxon>
        <taxon>Streptosporangiaceae</taxon>
        <taxon>Nonomuraea</taxon>
    </lineage>
</organism>
<evidence type="ECO:0000313" key="1">
    <source>
        <dbReference type="EMBL" id="MFC5821434.1"/>
    </source>
</evidence>
<dbReference type="Pfam" id="PF08843">
    <property type="entry name" value="AbiEii"/>
    <property type="match status" value="1"/>
</dbReference>